<evidence type="ECO:0000313" key="1">
    <source>
        <dbReference type="EMBL" id="KRR15617.1"/>
    </source>
</evidence>
<protein>
    <submittedName>
        <fullName evidence="1">Uncharacterized protein</fullName>
    </submittedName>
</protein>
<accession>A0A0R3M6Q3</accession>
<gene>
    <name evidence="1" type="ORF">CQ14_04810</name>
</gene>
<proteinExistence type="predicted"/>
<dbReference type="EMBL" id="LLYB01000134">
    <property type="protein sequence ID" value="KRR15617.1"/>
    <property type="molecule type" value="Genomic_DNA"/>
</dbReference>
<dbReference type="STRING" id="722472.SAMN05444321_4648"/>
<name>A0A0R3M6Q3_9BRAD</name>
<dbReference type="AlphaFoldDB" id="A0A0R3M6Q3"/>
<evidence type="ECO:0000313" key="2">
    <source>
        <dbReference type="Proteomes" id="UP000051660"/>
    </source>
</evidence>
<dbReference type="RefSeq" id="WP_057863424.1">
    <property type="nucleotide sequence ID" value="NZ_LLYB01000134.1"/>
</dbReference>
<dbReference type="OrthoDB" id="8125412at2"/>
<sequence length="263" mass="29480">MTSDFAAGNYRFIPAVFQYSGGVAANPGYEIERVRFDKWVPLAEGFAQIAKYIQAAGRPLTSFCACELRSPAAFTDEGFRNFNLHYVKTLAEWGIYDGTTNPVARSNVCPEIDPPAEPSFHAFSFTRPSERATPSFVIAGSGESQEGNASYAERTVRYRDISPEGIAEKVRYVAGVMERRMGEFGVGWKDATAVQTYTIHDFHHVFADALVRRGAARSGLTWHFARPPVIDLEYEMDCRRVLREVVIQPDPHPEERVFARLEG</sequence>
<reference evidence="1 2" key="1">
    <citation type="submission" date="2014-03" db="EMBL/GenBank/DDBJ databases">
        <title>Bradyrhizobium valentinum sp. nov., isolated from effective nodules of Lupinus mariae-josephae, a lupine endemic of basic-lime soils in Eastern Spain.</title>
        <authorList>
            <person name="Duran D."/>
            <person name="Rey L."/>
            <person name="Navarro A."/>
            <person name="Busquets A."/>
            <person name="Imperial J."/>
            <person name="Ruiz-Argueso T."/>
        </authorList>
    </citation>
    <scope>NUCLEOTIDE SEQUENCE [LARGE SCALE GENOMIC DNA]</scope>
    <source>
        <strain evidence="1 2">CCBAU 23086</strain>
    </source>
</reference>
<comment type="caution">
    <text evidence="1">The sequence shown here is derived from an EMBL/GenBank/DDBJ whole genome shotgun (WGS) entry which is preliminary data.</text>
</comment>
<organism evidence="1 2">
    <name type="scientific">Bradyrhizobium lablabi</name>
    <dbReference type="NCBI Taxonomy" id="722472"/>
    <lineage>
        <taxon>Bacteria</taxon>
        <taxon>Pseudomonadati</taxon>
        <taxon>Pseudomonadota</taxon>
        <taxon>Alphaproteobacteria</taxon>
        <taxon>Hyphomicrobiales</taxon>
        <taxon>Nitrobacteraceae</taxon>
        <taxon>Bradyrhizobium</taxon>
    </lineage>
</organism>
<dbReference type="Proteomes" id="UP000051660">
    <property type="component" value="Unassembled WGS sequence"/>
</dbReference>